<dbReference type="InterPro" id="IPR018228">
    <property type="entry name" value="DNase_TatD-rel_CS"/>
</dbReference>
<gene>
    <name evidence="6" type="ORF">Vbra_19586</name>
</gene>
<dbReference type="OMA" id="CSDIFFE"/>
<dbReference type="EMBL" id="CDMY01000986">
    <property type="protein sequence ID" value="CEM38459.1"/>
    <property type="molecule type" value="Genomic_DNA"/>
</dbReference>
<comment type="similarity">
    <text evidence="1">Belongs to the metallo-dependent hydrolases superfamily. TatD-type hydrolase family.</text>
</comment>
<dbReference type="GO" id="GO:0005829">
    <property type="term" value="C:cytosol"/>
    <property type="evidence" value="ECO:0007669"/>
    <property type="project" value="TreeGrafter"/>
</dbReference>
<dbReference type="InterPro" id="IPR032466">
    <property type="entry name" value="Metal_Hydrolase"/>
</dbReference>
<proteinExistence type="inferred from homology"/>
<name>A0A0G4H415_VITBC</name>
<evidence type="ECO:0000313" key="7">
    <source>
        <dbReference type="Proteomes" id="UP000041254"/>
    </source>
</evidence>
<dbReference type="Gene3D" id="3.20.20.140">
    <property type="entry name" value="Metal-dependent hydrolases"/>
    <property type="match status" value="1"/>
</dbReference>
<dbReference type="PANTHER" id="PTHR10060">
    <property type="entry name" value="TATD FAMILY DEOXYRIBONUCLEASE"/>
    <property type="match status" value="1"/>
</dbReference>
<dbReference type="AlphaFoldDB" id="A0A0G4H415"/>
<evidence type="ECO:0000256" key="3">
    <source>
        <dbReference type="ARBA" id="ARBA00022723"/>
    </source>
</evidence>
<evidence type="ECO:0000256" key="5">
    <source>
        <dbReference type="PIRSR" id="PIRSR005902-1"/>
    </source>
</evidence>
<dbReference type="InterPro" id="IPR001130">
    <property type="entry name" value="TatD-like"/>
</dbReference>
<feature type="binding site" evidence="5">
    <location>
        <position position="115"/>
    </location>
    <ligand>
        <name>a divalent metal cation</name>
        <dbReference type="ChEBI" id="CHEBI:60240"/>
        <label>1</label>
    </ligand>
</feature>
<feature type="binding site" evidence="5">
    <location>
        <position position="152"/>
    </location>
    <ligand>
        <name>a divalent metal cation</name>
        <dbReference type="ChEBI" id="CHEBI:60240"/>
        <label>2</label>
    </ligand>
</feature>
<dbReference type="STRING" id="1169540.A0A0G4H415"/>
<dbReference type="VEuPathDB" id="CryptoDB:Vbra_19586"/>
<sequence length="312" mass="34902">MAFIDIAVNLTDPMYQGIYHDKQRHEADLQRVLERAKAAGVHKMIVTGGSLEDSQKAIDLCREYDPSGGVLYCTVGVHPTRCNDFIDKAETPEAHLRALRELVEGNRDRVVAIGEIGLDFEREMFCVADTQKRFFEAHLDLVDALELPMFLHMRAAADAFCDILSRNRQKWERVGGVSHSFTGTAEELQKVIDLGLCIGLNGCSLKTDENLDVAAQVPEHLVMLETDAPWCDIRPTHASSSFVKTDIDCVKKPEKWEPARQVKGRNEPCNMVQVAEAVFGVRAARGRTTHDFNAFCNTVVSNTLRLFTKLKA</sequence>
<dbReference type="OrthoDB" id="6079689at2759"/>
<dbReference type="InParanoid" id="A0A0G4H415"/>
<keyword evidence="2" id="KW-0540">Nuclease</keyword>
<keyword evidence="7" id="KW-1185">Reference proteome</keyword>
<evidence type="ECO:0000256" key="2">
    <source>
        <dbReference type="ARBA" id="ARBA00022722"/>
    </source>
</evidence>
<dbReference type="CDD" id="cd01310">
    <property type="entry name" value="TatD_DNAse"/>
    <property type="match status" value="1"/>
</dbReference>
<dbReference type="GO" id="GO:0046872">
    <property type="term" value="F:metal ion binding"/>
    <property type="evidence" value="ECO:0007669"/>
    <property type="project" value="UniProtKB-KW"/>
</dbReference>
<dbReference type="SUPFAM" id="SSF51556">
    <property type="entry name" value="Metallo-dependent hydrolases"/>
    <property type="match status" value="1"/>
</dbReference>
<feature type="binding site" evidence="5">
    <location>
        <position position="179"/>
    </location>
    <ligand>
        <name>a divalent metal cation</name>
        <dbReference type="ChEBI" id="CHEBI:60240"/>
        <label>2</label>
    </ligand>
</feature>
<dbReference type="FunCoup" id="A0A0G4H415">
    <property type="interactions" value="240"/>
</dbReference>
<evidence type="ECO:0000256" key="1">
    <source>
        <dbReference type="ARBA" id="ARBA00009275"/>
    </source>
</evidence>
<dbReference type="PROSITE" id="PS01090">
    <property type="entry name" value="TATD_2"/>
    <property type="match status" value="1"/>
</dbReference>
<dbReference type="Proteomes" id="UP000041254">
    <property type="component" value="Unassembled WGS sequence"/>
</dbReference>
<accession>A0A0G4H415</accession>
<dbReference type="PIRSF" id="PIRSF005902">
    <property type="entry name" value="DNase_TatD"/>
    <property type="match status" value="1"/>
</dbReference>
<protein>
    <recommendedName>
        <fullName evidence="8">TatD related DNase</fullName>
    </recommendedName>
</protein>
<reference evidence="6 7" key="1">
    <citation type="submission" date="2014-11" db="EMBL/GenBank/DDBJ databases">
        <authorList>
            <person name="Zhu J."/>
            <person name="Qi W."/>
            <person name="Song R."/>
        </authorList>
    </citation>
    <scope>NUCLEOTIDE SEQUENCE [LARGE SCALE GENOMIC DNA]</scope>
</reference>
<evidence type="ECO:0000256" key="4">
    <source>
        <dbReference type="ARBA" id="ARBA00022801"/>
    </source>
</evidence>
<dbReference type="InterPro" id="IPR050891">
    <property type="entry name" value="TatD-type_Hydrolase"/>
</dbReference>
<dbReference type="Pfam" id="PF01026">
    <property type="entry name" value="TatD_DNase"/>
    <property type="match status" value="1"/>
</dbReference>
<dbReference type="PANTHER" id="PTHR10060:SF15">
    <property type="entry name" value="DEOXYRIBONUCLEASE TATDN1"/>
    <property type="match status" value="1"/>
</dbReference>
<feature type="binding site" evidence="5">
    <location>
        <position position="227"/>
    </location>
    <ligand>
        <name>a divalent metal cation</name>
        <dbReference type="ChEBI" id="CHEBI:60240"/>
        <label>1</label>
    </ligand>
</feature>
<evidence type="ECO:0000313" key="6">
    <source>
        <dbReference type="EMBL" id="CEM38459.1"/>
    </source>
</evidence>
<evidence type="ECO:0008006" key="8">
    <source>
        <dbReference type="Google" id="ProtNLM"/>
    </source>
</evidence>
<dbReference type="GO" id="GO:0008296">
    <property type="term" value="F:3'-5'-DNA exonuclease activity"/>
    <property type="evidence" value="ECO:0007669"/>
    <property type="project" value="TreeGrafter"/>
</dbReference>
<dbReference type="PhylomeDB" id="A0A0G4H415"/>
<keyword evidence="4" id="KW-0378">Hydrolase</keyword>
<organism evidence="6 7">
    <name type="scientific">Vitrella brassicaformis (strain CCMP3155)</name>
    <dbReference type="NCBI Taxonomy" id="1169540"/>
    <lineage>
        <taxon>Eukaryota</taxon>
        <taxon>Sar</taxon>
        <taxon>Alveolata</taxon>
        <taxon>Colpodellida</taxon>
        <taxon>Vitrellaceae</taxon>
        <taxon>Vitrella</taxon>
    </lineage>
</organism>
<keyword evidence="3 5" id="KW-0479">Metal-binding</keyword>